<feature type="transmembrane region" description="Helical" evidence="7">
    <location>
        <begin position="308"/>
        <end position="334"/>
    </location>
</feature>
<sequence>MLFTENILVALAGLKANIMRSLLTMLGIIIGIASVIAIMTVGNSITIMVNQTMQDLGANNLQMAVMQKSQEKESTDTGMNYGEGYVREMTDSDLISQEMLDDFTTEYKDNVQYIMLQETITGSWEPGKVSKGNKDAKINLLGLNADALKFKKLDMIAGRQFIGHDYKEAKKTCIVSDKLVDRLYKGDYDSVIGKEIEVTANGTYYKYYVVGVYKYVQESLSFGVSDNPTTDLYIPYDTARIATHKQNKGIDYCNIVTTIDTNNDEFAAQVRDFFNVKYYARNDAYEVACVSMASMMDSMNSMISMIQLALTVIAAISLLVGGIGVMNIMIVSITERTKEIGTRKALGATNGSIRLQFITESVVICLIGGAIGMLAGVGLGTFAVKMMGYEAAVSVESIILAVGVSMAVGVFFGYYPANKAAKLNPIDALRYE</sequence>
<accession>A0A2G3E7M1</accession>
<feature type="domain" description="ABC3 transporter permease C-terminal" evidence="8">
    <location>
        <begin position="312"/>
        <end position="425"/>
    </location>
</feature>
<keyword evidence="5 7" id="KW-0472">Membrane</keyword>
<dbReference type="InterPro" id="IPR025857">
    <property type="entry name" value="MacB_PCD"/>
</dbReference>
<dbReference type="Pfam" id="PF02687">
    <property type="entry name" value="FtsX"/>
    <property type="match status" value="1"/>
</dbReference>
<keyword evidence="3 7" id="KW-0812">Transmembrane</keyword>
<dbReference type="AlphaFoldDB" id="A0A2G3E7M1"/>
<proteinExistence type="inferred from homology"/>
<dbReference type="Pfam" id="PF12704">
    <property type="entry name" value="MacB_PCD"/>
    <property type="match status" value="1"/>
</dbReference>
<feature type="domain" description="MacB-like periplasmic core" evidence="9">
    <location>
        <begin position="21"/>
        <end position="272"/>
    </location>
</feature>
<evidence type="ECO:0000256" key="6">
    <source>
        <dbReference type="ARBA" id="ARBA00038076"/>
    </source>
</evidence>
<dbReference type="InterPro" id="IPR050250">
    <property type="entry name" value="Macrolide_Exporter_MacB"/>
</dbReference>
<comment type="subcellular location">
    <subcellularLocation>
        <location evidence="1">Cell membrane</location>
        <topology evidence="1">Multi-pass membrane protein</topology>
    </subcellularLocation>
</comment>
<dbReference type="GO" id="GO:0005886">
    <property type="term" value="C:plasma membrane"/>
    <property type="evidence" value="ECO:0007669"/>
    <property type="project" value="UniProtKB-SubCell"/>
</dbReference>
<feature type="transmembrane region" description="Helical" evidence="7">
    <location>
        <begin position="397"/>
        <end position="415"/>
    </location>
</feature>
<evidence type="ECO:0000256" key="3">
    <source>
        <dbReference type="ARBA" id="ARBA00022692"/>
    </source>
</evidence>
<keyword evidence="11" id="KW-1185">Reference proteome</keyword>
<evidence type="ECO:0000256" key="4">
    <source>
        <dbReference type="ARBA" id="ARBA00022989"/>
    </source>
</evidence>
<dbReference type="PANTHER" id="PTHR30572">
    <property type="entry name" value="MEMBRANE COMPONENT OF TRANSPORTER-RELATED"/>
    <property type="match status" value="1"/>
</dbReference>
<dbReference type="InterPro" id="IPR003838">
    <property type="entry name" value="ABC3_permease_C"/>
</dbReference>
<keyword evidence="2" id="KW-1003">Cell membrane</keyword>
<comment type="caution">
    <text evidence="10">The sequence shown here is derived from an EMBL/GenBank/DDBJ whole genome shotgun (WGS) entry which is preliminary data.</text>
</comment>
<comment type="similarity">
    <text evidence="6">Belongs to the ABC-4 integral membrane protein family.</text>
</comment>
<dbReference type="EMBL" id="PDYH01000057">
    <property type="protein sequence ID" value="PHU39237.1"/>
    <property type="molecule type" value="Genomic_DNA"/>
</dbReference>
<feature type="transmembrane region" description="Helical" evidence="7">
    <location>
        <begin position="21"/>
        <end position="42"/>
    </location>
</feature>
<feature type="transmembrane region" description="Helical" evidence="7">
    <location>
        <begin position="355"/>
        <end position="377"/>
    </location>
</feature>
<gene>
    <name evidence="10" type="ORF">CSX00_11590</name>
</gene>
<dbReference type="RefSeq" id="WP_099413804.1">
    <property type="nucleotide sequence ID" value="NZ_PDYH01000057.1"/>
</dbReference>
<dbReference type="PANTHER" id="PTHR30572:SF4">
    <property type="entry name" value="ABC TRANSPORTER PERMEASE YTRF"/>
    <property type="match status" value="1"/>
</dbReference>
<evidence type="ECO:0000256" key="2">
    <source>
        <dbReference type="ARBA" id="ARBA00022475"/>
    </source>
</evidence>
<evidence type="ECO:0000256" key="1">
    <source>
        <dbReference type="ARBA" id="ARBA00004651"/>
    </source>
</evidence>
<dbReference type="Proteomes" id="UP000224317">
    <property type="component" value="Unassembled WGS sequence"/>
</dbReference>
<evidence type="ECO:0000256" key="5">
    <source>
        <dbReference type="ARBA" id="ARBA00023136"/>
    </source>
</evidence>
<protein>
    <submittedName>
        <fullName evidence="10">ABC transporter</fullName>
    </submittedName>
</protein>
<reference evidence="10" key="1">
    <citation type="submission" date="2017-10" db="EMBL/GenBank/DDBJ databases">
        <title>Resolving the taxonomy of Roseburia spp., Eubacterium rectale and Agathobacter spp. through phylogenomic analysis.</title>
        <authorList>
            <person name="Sheridan P.O."/>
            <person name="Walker A.W."/>
            <person name="Duncan S.H."/>
            <person name="Scott K.P."/>
            <person name="Toole P.W.O."/>
            <person name="Luis P."/>
            <person name="Flint H.J."/>
        </authorList>
    </citation>
    <scope>NUCLEOTIDE SEQUENCE [LARGE SCALE GENOMIC DNA]</scope>
    <source>
        <strain evidence="10">JK10</strain>
    </source>
</reference>
<organism evidence="10 11">
    <name type="scientific">Pseudobutyrivibrio ruminis</name>
    <dbReference type="NCBI Taxonomy" id="46206"/>
    <lineage>
        <taxon>Bacteria</taxon>
        <taxon>Bacillati</taxon>
        <taxon>Bacillota</taxon>
        <taxon>Clostridia</taxon>
        <taxon>Lachnospirales</taxon>
        <taxon>Lachnospiraceae</taxon>
        <taxon>Pseudobutyrivibrio</taxon>
    </lineage>
</organism>
<evidence type="ECO:0000259" key="9">
    <source>
        <dbReference type="Pfam" id="PF12704"/>
    </source>
</evidence>
<evidence type="ECO:0000256" key="7">
    <source>
        <dbReference type="SAM" id="Phobius"/>
    </source>
</evidence>
<name>A0A2G3E7M1_9FIRM</name>
<evidence type="ECO:0000313" key="11">
    <source>
        <dbReference type="Proteomes" id="UP000224317"/>
    </source>
</evidence>
<evidence type="ECO:0000313" key="10">
    <source>
        <dbReference type="EMBL" id="PHU39237.1"/>
    </source>
</evidence>
<dbReference type="GO" id="GO:0022857">
    <property type="term" value="F:transmembrane transporter activity"/>
    <property type="evidence" value="ECO:0007669"/>
    <property type="project" value="TreeGrafter"/>
</dbReference>
<keyword evidence="4 7" id="KW-1133">Transmembrane helix</keyword>
<evidence type="ECO:0000259" key="8">
    <source>
        <dbReference type="Pfam" id="PF02687"/>
    </source>
</evidence>